<feature type="region of interest" description="Disordered" evidence="1">
    <location>
        <begin position="1"/>
        <end position="213"/>
    </location>
</feature>
<organism evidence="2">
    <name type="scientific">bioreactor metagenome</name>
    <dbReference type="NCBI Taxonomy" id="1076179"/>
    <lineage>
        <taxon>unclassified sequences</taxon>
        <taxon>metagenomes</taxon>
        <taxon>ecological metagenomes</taxon>
    </lineage>
</organism>
<feature type="compositionally biased region" description="Basic and acidic residues" evidence="1">
    <location>
        <begin position="95"/>
        <end position="107"/>
    </location>
</feature>
<feature type="compositionally biased region" description="Basic residues" evidence="1">
    <location>
        <begin position="126"/>
        <end position="138"/>
    </location>
</feature>
<accession>A0A645D650</accession>
<feature type="compositionally biased region" description="Basic and acidic residues" evidence="1">
    <location>
        <begin position="152"/>
        <end position="178"/>
    </location>
</feature>
<feature type="compositionally biased region" description="Basic and acidic residues" evidence="1">
    <location>
        <begin position="49"/>
        <end position="58"/>
    </location>
</feature>
<feature type="region of interest" description="Disordered" evidence="1">
    <location>
        <begin position="233"/>
        <end position="288"/>
    </location>
</feature>
<evidence type="ECO:0000313" key="2">
    <source>
        <dbReference type="EMBL" id="MPM84836.1"/>
    </source>
</evidence>
<feature type="compositionally biased region" description="Basic and acidic residues" evidence="1">
    <location>
        <begin position="10"/>
        <end position="23"/>
    </location>
</feature>
<comment type="caution">
    <text evidence="2">The sequence shown here is derived from an EMBL/GenBank/DDBJ whole genome shotgun (WGS) entry which is preliminary data.</text>
</comment>
<dbReference type="EMBL" id="VSSQ01033296">
    <property type="protein sequence ID" value="MPM84836.1"/>
    <property type="molecule type" value="Genomic_DNA"/>
</dbReference>
<dbReference type="AlphaFoldDB" id="A0A645D650"/>
<feature type="compositionally biased region" description="Basic and acidic residues" evidence="1">
    <location>
        <begin position="233"/>
        <end position="249"/>
    </location>
</feature>
<evidence type="ECO:0000256" key="1">
    <source>
        <dbReference type="SAM" id="MobiDB-lite"/>
    </source>
</evidence>
<feature type="compositionally biased region" description="Basic and acidic residues" evidence="1">
    <location>
        <begin position="72"/>
        <end position="84"/>
    </location>
</feature>
<reference evidence="2" key="1">
    <citation type="submission" date="2019-08" db="EMBL/GenBank/DDBJ databases">
        <authorList>
            <person name="Kucharzyk K."/>
            <person name="Murdoch R.W."/>
            <person name="Higgins S."/>
            <person name="Loffler F."/>
        </authorList>
    </citation>
    <scope>NUCLEOTIDE SEQUENCE</scope>
</reference>
<gene>
    <name evidence="2" type="ORF">SDC9_131912</name>
</gene>
<name>A0A645D650_9ZZZZ</name>
<feature type="compositionally biased region" description="Basic and acidic residues" evidence="1">
    <location>
        <begin position="186"/>
        <end position="210"/>
    </location>
</feature>
<sequence length="288" mass="31716">MIDDFQQQCRQRDDHERSEDGLRQAKGGSGEGGGVAADQAGDELEAEEDQHHEDRDAEQQVVDGDVAGLGDIHQRRGVEDRPDGLEQPPGSGTHRLGEPVERGRDQRGGSFADGIADRGDHGNVAHAHHEHQHSRRRSGGSDGLADVPEEVDERHARAADHRRAAGDEDADLPARGEVRVGGVRAEAPHDRGHDQREHAEDQADGHHCADDGAQLVDPRQAVSVWVDVDVHRHQQRRGHDGGEQIEHGRSPWRRAARPRTRRRGTRHRCTSRTTPVLGDNGEDGRTHT</sequence>
<feature type="compositionally biased region" description="Basic residues" evidence="1">
    <location>
        <begin position="250"/>
        <end position="270"/>
    </location>
</feature>
<proteinExistence type="predicted"/>
<protein>
    <submittedName>
        <fullName evidence="2">Uncharacterized protein</fullName>
    </submittedName>
</protein>